<evidence type="ECO:0000313" key="4">
    <source>
        <dbReference type="Proteomes" id="UP000236311"/>
    </source>
</evidence>
<dbReference type="OrthoDB" id="2066617at2"/>
<proteinExistence type="predicted"/>
<dbReference type="AlphaFoldDB" id="A0A2K4ZGS9"/>
<gene>
    <name evidence="3" type="ORF">AMURIS_02400</name>
</gene>
<evidence type="ECO:0000259" key="2">
    <source>
        <dbReference type="Pfam" id="PF21821"/>
    </source>
</evidence>
<sequence>MARSNLKPVSVAGIEFDALIDEQKTLSATIPVYPVEEGFPVSDTIILEPISISMTLYVTNTPVTWLYRHGTSNSRVNNICNRIENLWLSKQLVKIVTTDTVYKNMGITSISIKHSKEIGYAREISITAQKVRVTSRKTASIPSYILKAGETMANAGTASTSTTSSSAGTASGSTGGSSGSSSSSGGGSGGSGSSGGSGGSSAKKNQSILYGVASGLGFI</sequence>
<feature type="compositionally biased region" description="Gly residues" evidence="1">
    <location>
        <begin position="173"/>
        <end position="199"/>
    </location>
</feature>
<dbReference type="InterPro" id="IPR048494">
    <property type="entry name" value="Dit-like_N"/>
</dbReference>
<evidence type="ECO:0000256" key="1">
    <source>
        <dbReference type="SAM" id="MobiDB-lite"/>
    </source>
</evidence>
<name>A0A2K4ZGS9_9FIRM</name>
<keyword evidence="4" id="KW-1185">Reference proteome</keyword>
<feature type="region of interest" description="Disordered" evidence="1">
    <location>
        <begin position="156"/>
        <end position="204"/>
    </location>
</feature>
<dbReference type="RefSeq" id="WP_103239767.1">
    <property type="nucleotide sequence ID" value="NZ_JANJZD010000010.1"/>
</dbReference>
<reference evidence="3 4" key="1">
    <citation type="submission" date="2018-01" db="EMBL/GenBank/DDBJ databases">
        <authorList>
            <person name="Gaut B.S."/>
            <person name="Morton B.R."/>
            <person name="Clegg M.T."/>
            <person name="Duvall M.R."/>
        </authorList>
    </citation>
    <scope>NUCLEOTIDE SEQUENCE [LARGE SCALE GENOMIC DNA]</scope>
    <source>
        <strain evidence="3">GP69</strain>
    </source>
</reference>
<evidence type="ECO:0000313" key="3">
    <source>
        <dbReference type="EMBL" id="SOY29679.1"/>
    </source>
</evidence>
<dbReference type="EMBL" id="OFSM01000011">
    <property type="protein sequence ID" value="SOY29679.1"/>
    <property type="molecule type" value="Genomic_DNA"/>
</dbReference>
<feature type="domain" description="Dit-like phage tail protein N-terminal" evidence="2">
    <location>
        <begin position="16"/>
        <end position="142"/>
    </location>
</feature>
<dbReference type="Proteomes" id="UP000236311">
    <property type="component" value="Unassembled WGS sequence"/>
</dbReference>
<accession>A0A2K4ZGS9</accession>
<organism evidence="3 4">
    <name type="scientific">Acetatifactor muris</name>
    <dbReference type="NCBI Taxonomy" id="879566"/>
    <lineage>
        <taxon>Bacteria</taxon>
        <taxon>Bacillati</taxon>
        <taxon>Bacillota</taxon>
        <taxon>Clostridia</taxon>
        <taxon>Lachnospirales</taxon>
        <taxon>Lachnospiraceae</taxon>
        <taxon>Acetatifactor</taxon>
    </lineage>
</organism>
<feature type="compositionally biased region" description="Low complexity" evidence="1">
    <location>
        <begin position="156"/>
        <end position="172"/>
    </location>
</feature>
<protein>
    <recommendedName>
        <fullName evidence="2">Dit-like phage tail protein N-terminal domain-containing protein</fullName>
    </recommendedName>
</protein>
<dbReference type="Pfam" id="PF21821">
    <property type="entry name" value="Dit_like"/>
    <property type="match status" value="1"/>
</dbReference>